<accession>A0A9D4S7U9</accession>
<protein>
    <submittedName>
        <fullName evidence="1">Uncharacterized protein</fullName>
    </submittedName>
</protein>
<dbReference type="Proteomes" id="UP000828390">
    <property type="component" value="Unassembled WGS sequence"/>
</dbReference>
<comment type="caution">
    <text evidence="1">The sequence shown here is derived from an EMBL/GenBank/DDBJ whole genome shotgun (WGS) entry which is preliminary data.</text>
</comment>
<name>A0A9D4S7U9_DREPO</name>
<dbReference type="InterPro" id="IPR036397">
    <property type="entry name" value="RNaseH_sf"/>
</dbReference>
<dbReference type="Gene3D" id="3.30.420.10">
    <property type="entry name" value="Ribonuclease H-like superfamily/Ribonuclease H"/>
    <property type="match status" value="1"/>
</dbReference>
<reference evidence="1" key="1">
    <citation type="journal article" date="2019" name="bioRxiv">
        <title>The Genome of the Zebra Mussel, Dreissena polymorpha: A Resource for Invasive Species Research.</title>
        <authorList>
            <person name="McCartney M.A."/>
            <person name="Auch B."/>
            <person name="Kono T."/>
            <person name="Mallez S."/>
            <person name="Zhang Y."/>
            <person name="Obille A."/>
            <person name="Becker A."/>
            <person name="Abrahante J.E."/>
            <person name="Garbe J."/>
            <person name="Badalamenti J.P."/>
            <person name="Herman A."/>
            <person name="Mangelson H."/>
            <person name="Liachko I."/>
            <person name="Sullivan S."/>
            <person name="Sone E.D."/>
            <person name="Koren S."/>
            <person name="Silverstein K.A.T."/>
            <person name="Beckman K.B."/>
            <person name="Gohl D.M."/>
        </authorList>
    </citation>
    <scope>NUCLEOTIDE SEQUENCE</scope>
    <source>
        <strain evidence="1">Duluth1</strain>
        <tissue evidence="1">Whole animal</tissue>
    </source>
</reference>
<sequence>MKRYVAKEGPRTKEELKASLENFWRNEMTVELCNRYIDHCYKVAPVCLAMEGKATGDIPSRLFSERSRGKSFRHFANLLSTDDMKRKFASLNVV</sequence>
<keyword evidence="2" id="KW-1185">Reference proteome</keyword>
<proteinExistence type="predicted"/>
<evidence type="ECO:0000313" key="2">
    <source>
        <dbReference type="Proteomes" id="UP000828390"/>
    </source>
</evidence>
<reference evidence="1" key="2">
    <citation type="submission" date="2020-11" db="EMBL/GenBank/DDBJ databases">
        <authorList>
            <person name="McCartney M.A."/>
            <person name="Auch B."/>
            <person name="Kono T."/>
            <person name="Mallez S."/>
            <person name="Becker A."/>
            <person name="Gohl D.M."/>
            <person name="Silverstein K.A.T."/>
            <person name="Koren S."/>
            <person name="Bechman K.B."/>
            <person name="Herman A."/>
            <person name="Abrahante J.E."/>
            <person name="Garbe J."/>
        </authorList>
    </citation>
    <scope>NUCLEOTIDE SEQUENCE</scope>
    <source>
        <strain evidence="1">Duluth1</strain>
        <tissue evidence="1">Whole animal</tissue>
    </source>
</reference>
<dbReference type="AlphaFoldDB" id="A0A9D4S7U9"/>
<gene>
    <name evidence="1" type="ORF">DPMN_019061</name>
</gene>
<dbReference type="EMBL" id="JAIWYP010000001">
    <property type="protein sequence ID" value="KAH3894901.1"/>
    <property type="molecule type" value="Genomic_DNA"/>
</dbReference>
<dbReference type="GO" id="GO:0003676">
    <property type="term" value="F:nucleic acid binding"/>
    <property type="evidence" value="ECO:0007669"/>
    <property type="project" value="InterPro"/>
</dbReference>
<evidence type="ECO:0000313" key="1">
    <source>
        <dbReference type="EMBL" id="KAH3894901.1"/>
    </source>
</evidence>
<organism evidence="1 2">
    <name type="scientific">Dreissena polymorpha</name>
    <name type="common">Zebra mussel</name>
    <name type="synonym">Mytilus polymorpha</name>
    <dbReference type="NCBI Taxonomy" id="45954"/>
    <lineage>
        <taxon>Eukaryota</taxon>
        <taxon>Metazoa</taxon>
        <taxon>Spiralia</taxon>
        <taxon>Lophotrochozoa</taxon>
        <taxon>Mollusca</taxon>
        <taxon>Bivalvia</taxon>
        <taxon>Autobranchia</taxon>
        <taxon>Heteroconchia</taxon>
        <taxon>Euheterodonta</taxon>
        <taxon>Imparidentia</taxon>
        <taxon>Neoheterodontei</taxon>
        <taxon>Myida</taxon>
        <taxon>Dreissenoidea</taxon>
        <taxon>Dreissenidae</taxon>
        <taxon>Dreissena</taxon>
    </lineage>
</organism>